<evidence type="ECO:0000313" key="1">
    <source>
        <dbReference type="EMBL" id="KIK78435.1"/>
    </source>
</evidence>
<gene>
    <name evidence="1" type="ORF">PAXRUDRAFT_28625</name>
</gene>
<proteinExistence type="predicted"/>
<sequence length="234" mass="26154">MEPVRRLRQSREVKCGCKLVGDIDHGQHMEYLAEFSNGSSCWIPSSNVALDLKQEYWNVMTYGAREIAEIVGFDSSTGKVTVKRPDDTTKVIDQTRIFGHEEEAPTVLTDAELDALLHHGHFGIDVPDFMPCTVTITTDWAKVEISGVGATFMKDPAAEKAGEYVGIEFNAQSIRVGRQYSYSFISRHIPFVFLARDEKIDITIMHGRDKIRYKDKLGQAKALFGQATGPSCFA</sequence>
<accession>A0A0D0DJW6</accession>
<name>A0A0D0DJW6_9AGAM</name>
<protein>
    <submittedName>
        <fullName evidence="1">Uncharacterized protein</fullName>
    </submittedName>
</protein>
<reference evidence="2" key="2">
    <citation type="submission" date="2015-01" db="EMBL/GenBank/DDBJ databases">
        <title>Evolutionary Origins and Diversification of the Mycorrhizal Mutualists.</title>
        <authorList>
            <consortium name="DOE Joint Genome Institute"/>
            <consortium name="Mycorrhizal Genomics Consortium"/>
            <person name="Kohler A."/>
            <person name="Kuo A."/>
            <person name="Nagy L.G."/>
            <person name="Floudas D."/>
            <person name="Copeland A."/>
            <person name="Barry K.W."/>
            <person name="Cichocki N."/>
            <person name="Veneault-Fourrey C."/>
            <person name="LaButti K."/>
            <person name="Lindquist E.A."/>
            <person name="Lipzen A."/>
            <person name="Lundell T."/>
            <person name="Morin E."/>
            <person name="Murat C."/>
            <person name="Riley R."/>
            <person name="Ohm R."/>
            <person name="Sun H."/>
            <person name="Tunlid A."/>
            <person name="Henrissat B."/>
            <person name="Grigoriev I.V."/>
            <person name="Hibbett D.S."/>
            <person name="Martin F."/>
        </authorList>
    </citation>
    <scope>NUCLEOTIDE SEQUENCE [LARGE SCALE GENOMIC DNA]</scope>
    <source>
        <strain evidence="2">Ve08.2h10</strain>
    </source>
</reference>
<dbReference type="EMBL" id="KN826592">
    <property type="protein sequence ID" value="KIK78435.1"/>
    <property type="molecule type" value="Genomic_DNA"/>
</dbReference>
<dbReference type="HOGENOM" id="CLU_1185349_0_0_1"/>
<evidence type="ECO:0000313" key="2">
    <source>
        <dbReference type="Proteomes" id="UP000054538"/>
    </source>
</evidence>
<organism evidence="1 2">
    <name type="scientific">Paxillus rubicundulus Ve08.2h10</name>
    <dbReference type="NCBI Taxonomy" id="930991"/>
    <lineage>
        <taxon>Eukaryota</taxon>
        <taxon>Fungi</taxon>
        <taxon>Dikarya</taxon>
        <taxon>Basidiomycota</taxon>
        <taxon>Agaricomycotina</taxon>
        <taxon>Agaricomycetes</taxon>
        <taxon>Agaricomycetidae</taxon>
        <taxon>Boletales</taxon>
        <taxon>Paxilineae</taxon>
        <taxon>Paxillaceae</taxon>
        <taxon>Paxillus</taxon>
    </lineage>
</organism>
<reference evidence="1 2" key="1">
    <citation type="submission" date="2014-04" db="EMBL/GenBank/DDBJ databases">
        <authorList>
            <consortium name="DOE Joint Genome Institute"/>
            <person name="Kuo A."/>
            <person name="Kohler A."/>
            <person name="Jargeat P."/>
            <person name="Nagy L.G."/>
            <person name="Floudas D."/>
            <person name="Copeland A."/>
            <person name="Barry K.W."/>
            <person name="Cichocki N."/>
            <person name="Veneault-Fourrey C."/>
            <person name="LaButti K."/>
            <person name="Lindquist E.A."/>
            <person name="Lipzen A."/>
            <person name="Lundell T."/>
            <person name="Morin E."/>
            <person name="Murat C."/>
            <person name="Sun H."/>
            <person name="Tunlid A."/>
            <person name="Henrissat B."/>
            <person name="Grigoriev I.V."/>
            <person name="Hibbett D.S."/>
            <person name="Martin F."/>
            <person name="Nordberg H.P."/>
            <person name="Cantor M.N."/>
            <person name="Hua S.X."/>
        </authorList>
    </citation>
    <scope>NUCLEOTIDE SEQUENCE [LARGE SCALE GENOMIC DNA]</scope>
    <source>
        <strain evidence="1 2">Ve08.2h10</strain>
    </source>
</reference>
<dbReference type="Proteomes" id="UP000054538">
    <property type="component" value="Unassembled WGS sequence"/>
</dbReference>
<keyword evidence="2" id="KW-1185">Reference proteome</keyword>
<dbReference type="OrthoDB" id="2799150at2759"/>
<dbReference type="InParanoid" id="A0A0D0DJW6"/>
<dbReference type="AlphaFoldDB" id="A0A0D0DJW6"/>